<name>A0ABY1S213_9GAMM</name>
<gene>
    <name evidence="2" type="ORF">SAMN04487964_1125</name>
</gene>
<keyword evidence="1" id="KW-0472">Membrane</keyword>
<dbReference type="RefSeq" id="WP_239040151.1">
    <property type="nucleotide sequence ID" value="NZ_BAAAEY010000008.1"/>
</dbReference>
<reference evidence="2 3" key="1">
    <citation type="submission" date="2017-05" db="EMBL/GenBank/DDBJ databases">
        <authorList>
            <person name="Varghese N."/>
            <person name="Submissions S."/>
        </authorList>
    </citation>
    <scope>NUCLEOTIDE SEQUENCE [LARGE SCALE GENOMIC DNA]</scope>
    <source>
        <strain evidence="2 3">CGMCC 1.7287</strain>
    </source>
</reference>
<accession>A0ABY1S213</accession>
<sequence>MTESKKLSDVMQLMKGFSVITLIIGSFIYFLDASDEKVINYLEKEGYTNIELGFYRPFSCEKGEPNRDSFKARDNKGREITGVVCSSAGGGDFRVILDD</sequence>
<keyword evidence="1" id="KW-0812">Transmembrane</keyword>
<organism evidence="2 3">
    <name type="scientific">Marinobacterium sediminicola</name>
    <dbReference type="NCBI Taxonomy" id="518898"/>
    <lineage>
        <taxon>Bacteria</taxon>
        <taxon>Pseudomonadati</taxon>
        <taxon>Pseudomonadota</taxon>
        <taxon>Gammaproteobacteria</taxon>
        <taxon>Oceanospirillales</taxon>
        <taxon>Oceanospirillaceae</taxon>
        <taxon>Marinobacterium</taxon>
    </lineage>
</organism>
<proteinExistence type="predicted"/>
<evidence type="ECO:0000256" key="1">
    <source>
        <dbReference type="SAM" id="Phobius"/>
    </source>
</evidence>
<feature type="transmembrane region" description="Helical" evidence="1">
    <location>
        <begin position="12"/>
        <end position="31"/>
    </location>
</feature>
<keyword evidence="3" id="KW-1185">Reference proteome</keyword>
<comment type="caution">
    <text evidence="2">The sequence shown here is derived from an EMBL/GenBank/DDBJ whole genome shotgun (WGS) entry which is preliminary data.</text>
</comment>
<dbReference type="EMBL" id="FXWV01000012">
    <property type="protein sequence ID" value="SMR76587.1"/>
    <property type="molecule type" value="Genomic_DNA"/>
</dbReference>
<evidence type="ECO:0000313" key="2">
    <source>
        <dbReference type="EMBL" id="SMR76587.1"/>
    </source>
</evidence>
<keyword evidence="1" id="KW-1133">Transmembrane helix</keyword>
<evidence type="ECO:0000313" key="3">
    <source>
        <dbReference type="Proteomes" id="UP001159257"/>
    </source>
</evidence>
<dbReference type="Proteomes" id="UP001159257">
    <property type="component" value="Unassembled WGS sequence"/>
</dbReference>
<protein>
    <submittedName>
        <fullName evidence="2">Uncharacterized protein</fullName>
    </submittedName>
</protein>